<evidence type="ECO:0000313" key="1">
    <source>
        <dbReference type="EMBL" id="PNR30635.1"/>
    </source>
</evidence>
<dbReference type="Proteomes" id="UP000006727">
    <property type="component" value="Chromosome 22"/>
</dbReference>
<name>A0A2K1IMY4_PHYPA</name>
<reference evidence="1 3" key="1">
    <citation type="journal article" date="2008" name="Science">
        <title>The Physcomitrella genome reveals evolutionary insights into the conquest of land by plants.</title>
        <authorList>
            <person name="Rensing S."/>
            <person name="Lang D."/>
            <person name="Zimmer A."/>
            <person name="Terry A."/>
            <person name="Salamov A."/>
            <person name="Shapiro H."/>
            <person name="Nishiyama T."/>
            <person name="Perroud P.-F."/>
            <person name="Lindquist E."/>
            <person name="Kamisugi Y."/>
            <person name="Tanahashi T."/>
            <person name="Sakakibara K."/>
            <person name="Fujita T."/>
            <person name="Oishi K."/>
            <person name="Shin-I T."/>
            <person name="Kuroki Y."/>
            <person name="Toyoda A."/>
            <person name="Suzuki Y."/>
            <person name="Hashimoto A."/>
            <person name="Yamaguchi K."/>
            <person name="Sugano A."/>
            <person name="Kohara Y."/>
            <person name="Fujiyama A."/>
            <person name="Anterola A."/>
            <person name="Aoki S."/>
            <person name="Ashton N."/>
            <person name="Barbazuk W.B."/>
            <person name="Barker E."/>
            <person name="Bennetzen J."/>
            <person name="Bezanilla M."/>
            <person name="Blankenship R."/>
            <person name="Cho S.H."/>
            <person name="Dutcher S."/>
            <person name="Estelle M."/>
            <person name="Fawcett J.A."/>
            <person name="Gundlach H."/>
            <person name="Hanada K."/>
            <person name="Heyl A."/>
            <person name="Hicks K.A."/>
            <person name="Hugh J."/>
            <person name="Lohr M."/>
            <person name="Mayer K."/>
            <person name="Melkozernov A."/>
            <person name="Murata T."/>
            <person name="Nelson D."/>
            <person name="Pils B."/>
            <person name="Prigge M."/>
            <person name="Reiss B."/>
            <person name="Renner T."/>
            <person name="Rombauts S."/>
            <person name="Rushton P."/>
            <person name="Sanderfoot A."/>
            <person name="Schween G."/>
            <person name="Shiu S.-H."/>
            <person name="Stueber K."/>
            <person name="Theodoulou F.L."/>
            <person name="Tu H."/>
            <person name="Van de Peer Y."/>
            <person name="Verrier P.J."/>
            <person name="Waters E."/>
            <person name="Wood A."/>
            <person name="Yang L."/>
            <person name="Cove D."/>
            <person name="Cuming A."/>
            <person name="Hasebe M."/>
            <person name="Lucas S."/>
            <person name="Mishler D.B."/>
            <person name="Reski R."/>
            <person name="Grigoriev I."/>
            <person name="Quatrano R.S."/>
            <person name="Boore J.L."/>
        </authorList>
    </citation>
    <scope>NUCLEOTIDE SEQUENCE [LARGE SCALE GENOMIC DNA]</scope>
    <source>
        <strain evidence="2 3">cv. Gransden 2004</strain>
    </source>
</reference>
<dbReference type="InParanoid" id="A0A2K1IMY4"/>
<organism evidence="1">
    <name type="scientific">Physcomitrium patens</name>
    <name type="common">Spreading-leaved earth moss</name>
    <name type="synonym">Physcomitrella patens</name>
    <dbReference type="NCBI Taxonomy" id="3218"/>
    <lineage>
        <taxon>Eukaryota</taxon>
        <taxon>Viridiplantae</taxon>
        <taxon>Streptophyta</taxon>
        <taxon>Embryophyta</taxon>
        <taxon>Bryophyta</taxon>
        <taxon>Bryophytina</taxon>
        <taxon>Bryopsida</taxon>
        <taxon>Funariidae</taxon>
        <taxon>Funariales</taxon>
        <taxon>Funariaceae</taxon>
        <taxon>Physcomitrium</taxon>
    </lineage>
</organism>
<keyword evidence="3" id="KW-1185">Reference proteome</keyword>
<accession>A0A2K1IMY4</accession>
<dbReference type="AlphaFoldDB" id="A0A2K1IMY4"/>
<sequence length="69" mass="7918">MSPNPHDVSQGYIRARRISLTIPPHFNFGIQNKSYSILKKHAMLRWAAATISPPHSILQYNKDQQNFGQ</sequence>
<dbReference type="EMBL" id="ABEU02000022">
    <property type="protein sequence ID" value="PNR30635.1"/>
    <property type="molecule type" value="Genomic_DNA"/>
</dbReference>
<reference evidence="1 3" key="2">
    <citation type="journal article" date="2018" name="Plant J.">
        <title>The Physcomitrella patens chromosome-scale assembly reveals moss genome structure and evolution.</title>
        <authorList>
            <person name="Lang D."/>
            <person name="Ullrich K.K."/>
            <person name="Murat F."/>
            <person name="Fuchs J."/>
            <person name="Jenkins J."/>
            <person name="Haas F.B."/>
            <person name="Piednoel M."/>
            <person name="Gundlach H."/>
            <person name="Van Bel M."/>
            <person name="Meyberg R."/>
            <person name="Vives C."/>
            <person name="Morata J."/>
            <person name="Symeonidi A."/>
            <person name="Hiss M."/>
            <person name="Muchero W."/>
            <person name="Kamisugi Y."/>
            <person name="Saleh O."/>
            <person name="Blanc G."/>
            <person name="Decker E.L."/>
            <person name="van Gessel N."/>
            <person name="Grimwood J."/>
            <person name="Hayes R.D."/>
            <person name="Graham S.W."/>
            <person name="Gunter L.E."/>
            <person name="McDaniel S.F."/>
            <person name="Hoernstein S.N.W."/>
            <person name="Larsson A."/>
            <person name="Li F.W."/>
            <person name="Perroud P.F."/>
            <person name="Phillips J."/>
            <person name="Ranjan P."/>
            <person name="Rokshar D.S."/>
            <person name="Rothfels C.J."/>
            <person name="Schneider L."/>
            <person name="Shu S."/>
            <person name="Stevenson D.W."/>
            <person name="Thummler F."/>
            <person name="Tillich M."/>
            <person name="Villarreal Aguilar J.C."/>
            <person name="Widiez T."/>
            <person name="Wong G.K."/>
            <person name="Wymore A."/>
            <person name="Zhang Y."/>
            <person name="Zimmer A.D."/>
            <person name="Quatrano R.S."/>
            <person name="Mayer K.F.X."/>
            <person name="Goodstein D."/>
            <person name="Casacuberta J.M."/>
            <person name="Vandepoele K."/>
            <person name="Reski R."/>
            <person name="Cuming A.C."/>
            <person name="Tuskan G.A."/>
            <person name="Maumus F."/>
            <person name="Salse J."/>
            <person name="Schmutz J."/>
            <person name="Rensing S.A."/>
        </authorList>
    </citation>
    <scope>NUCLEOTIDE SEQUENCE [LARGE SCALE GENOMIC DNA]</scope>
    <source>
        <strain evidence="2 3">cv. Gransden 2004</strain>
    </source>
</reference>
<reference evidence="2" key="3">
    <citation type="submission" date="2020-12" db="UniProtKB">
        <authorList>
            <consortium name="EnsemblPlants"/>
        </authorList>
    </citation>
    <scope>IDENTIFICATION</scope>
</reference>
<evidence type="ECO:0000313" key="3">
    <source>
        <dbReference type="Proteomes" id="UP000006727"/>
    </source>
</evidence>
<proteinExistence type="predicted"/>
<protein>
    <submittedName>
        <fullName evidence="1 2">Uncharacterized protein</fullName>
    </submittedName>
</protein>
<dbReference type="Gramene" id="Pp3c22_9749V3.1">
    <property type="protein sequence ID" value="PAC:32904383.CDS.1"/>
    <property type="gene ID" value="Pp3c22_9749"/>
</dbReference>
<dbReference type="EnsemblPlants" id="Pp3c22_9749V3.1">
    <property type="protein sequence ID" value="PAC:32904383.CDS.1"/>
    <property type="gene ID" value="Pp3c22_9749"/>
</dbReference>
<evidence type="ECO:0000313" key="2">
    <source>
        <dbReference type="EnsemblPlants" id="PAC:32904383.CDS.1"/>
    </source>
</evidence>
<gene>
    <name evidence="1" type="ORF">PHYPA_026951</name>
</gene>